<evidence type="ECO:0000313" key="2">
    <source>
        <dbReference type="Proteomes" id="UP000503311"/>
    </source>
</evidence>
<name>A0A6G6XTD8_9CAUD</name>
<protein>
    <submittedName>
        <fullName evidence="1">Uncharacterized protein</fullName>
    </submittedName>
</protein>
<reference evidence="1 2" key="1">
    <citation type="submission" date="2020-01" db="EMBL/GenBank/DDBJ databases">
        <authorList>
            <person name="Zhang L."/>
            <person name="Jia K."/>
            <person name="Liu Z."/>
        </authorList>
    </citation>
    <scope>NUCLEOTIDE SEQUENCE [LARGE SCALE GENOMIC DNA]</scope>
</reference>
<sequence>MSHVTNQKAIDATNDTTFAIFITRMNNRYAVQVAPGGYRTFIETNRGWERCENLANFLVWNGEFQGYDDITSIIHE</sequence>
<evidence type="ECO:0000313" key="1">
    <source>
        <dbReference type="EMBL" id="QIG62039.1"/>
    </source>
</evidence>
<accession>A0A6G6XTD8</accession>
<organism evidence="1 2">
    <name type="scientific">Citrobacter phage IME-JL8</name>
    <dbReference type="NCBI Taxonomy" id="2709754"/>
    <lineage>
        <taxon>Viruses</taxon>
        <taxon>Duplodnaviria</taxon>
        <taxon>Heunggongvirae</taxon>
        <taxon>Uroviricota</taxon>
        <taxon>Caudoviricetes</taxon>
        <taxon>Drexlerviridae</taxon>
        <taxon>Tunavirinae</taxon>
        <taxon>Sertoctavirus</taxon>
        <taxon>Sertoctavirus SRT8</taxon>
    </lineage>
</organism>
<proteinExistence type="predicted"/>
<dbReference type="EMBL" id="MT023084">
    <property type="protein sequence ID" value="QIG62039.1"/>
    <property type="molecule type" value="Genomic_DNA"/>
</dbReference>
<dbReference type="Proteomes" id="UP000503311">
    <property type="component" value="Segment"/>
</dbReference>